<sequence>MDYIVLIWRTVLFYTIILVSLRLLGKREVGNLSVFDVVVFLLIAEVASDTIHSIDLSVWKGIVPVAVLAFVQLTMAFMTMKYKRFRDTVDGEPALVIRDGVIMEDTMRKHRYNLDDLLQQLREQQIGTVQNIAYAFLESSGRLSVFQKGESPFLLAVIMDGEIQERHLLVTGHTREEVEEKLAEQGISRPDAVFYAVFHDKELIIQLKSTSQKL</sequence>
<reference evidence="10" key="1">
    <citation type="journal article" date="2019" name="Int. J. Syst. Evol. Microbiol.">
        <title>The Global Catalogue of Microorganisms (GCM) 10K type strain sequencing project: providing services to taxonomists for standard genome sequencing and annotation.</title>
        <authorList>
            <consortium name="The Broad Institute Genomics Platform"/>
            <consortium name="The Broad Institute Genome Sequencing Center for Infectious Disease"/>
            <person name="Wu L."/>
            <person name="Ma J."/>
        </authorList>
    </citation>
    <scope>NUCLEOTIDE SEQUENCE [LARGE SCALE GENOMIC DNA]</scope>
    <source>
        <strain evidence="10">CCUG 50353</strain>
    </source>
</reference>
<keyword evidence="4 7" id="KW-0812">Transmembrane</keyword>
<keyword evidence="5 7" id="KW-1133">Transmembrane helix</keyword>
<dbReference type="RefSeq" id="WP_378142595.1">
    <property type="nucleotide sequence ID" value="NZ_JBHSEF010000026.1"/>
</dbReference>
<proteinExistence type="inferred from homology"/>
<feature type="transmembrane region" description="Helical" evidence="7">
    <location>
        <begin position="32"/>
        <end position="52"/>
    </location>
</feature>
<evidence type="ECO:0000259" key="8">
    <source>
        <dbReference type="Pfam" id="PF04239"/>
    </source>
</evidence>
<evidence type="ECO:0000256" key="3">
    <source>
        <dbReference type="ARBA" id="ARBA00022475"/>
    </source>
</evidence>
<dbReference type="PANTHER" id="PTHR34582">
    <property type="entry name" value="UPF0702 TRANSMEMBRANE PROTEIN YCAP"/>
    <property type="match status" value="1"/>
</dbReference>
<gene>
    <name evidence="9" type="ORF">ACFO0S_13340</name>
</gene>
<evidence type="ECO:0000313" key="9">
    <source>
        <dbReference type="EMBL" id="MFC4356039.1"/>
    </source>
</evidence>
<name>A0ABV8UXW5_9BACL</name>
<evidence type="ECO:0000256" key="5">
    <source>
        <dbReference type="ARBA" id="ARBA00022989"/>
    </source>
</evidence>
<dbReference type="InterPro" id="IPR007353">
    <property type="entry name" value="DUF421"/>
</dbReference>
<feature type="transmembrane region" description="Helical" evidence="7">
    <location>
        <begin position="58"/>
        <end position="78"/>
    </location>
</feature>
<evidence type="ECO:0000256" key="4">
    <source>
        <dbReference type="ARBA" id="ARBA00022692"/>
    </source>
</evidence>
<comment type="similarity">
    <text evidence="2">Belongs to the UPF0702 family.</text>
</comment>
<keyword evidence="6 7" id="KW-0472">Membrane</keyword>
<organism evidence="9 10">
    <name type="scientific">Chryseomicrobium palamuruense</name>
    <dbReference type="NCBI Taxonomy" id="682973"/>
    <lineage>
        <taxon>Bacteria</taxon>
        <taxon>Bacillati</taxon>
        <taxon>Bacillota</taxon>
        <taxon>Bacilli</taxon>
        <taxon>Bacillales</taxon>
        <taxon>Caryophanaceae</taxon>
        <taxon>Chryseomicrobium</taxon>
    </lineage>
</organism>
<feature type="domain" description="YetF C-terminal" evidence="8">
    <location>
        <begin position="81"/>
        <end position="197"/>
    </location>
</feature>
<accession>A0ABV8UXW5</accession>
<feature type="transmembrane region" description="Helical" evidence="7">
    <location>
        <begin position="6"/>
        <end position="25"/>
    </location>
</feature>
<dbReference type="Pfam" id="PF04239">
    <property type="entry name" value="DUF421"/>
    <property type="match status" value="1"/>
</dbReference>
<dbReference type="Proteomes" id="UP001595733">
    <property type="component" value="Unassembled WGS sequence"/>
</dbReference>
<evidence type="ECO:0000313" key="10">
    <source>
        <dbReference type="Proteomes" id="UP001595733"/>
    </source>
</evidence>
<evidence type="ECO:0000256" key="1">
    <source>
        <dbReference type="ARBA" id="ARBA00004651"/>
    </source>
</evidence>
<keyword evidence="10" id="KW-1185">Reference proteome</keyword>
<protein>
    <submittedName>
        <fullName evidence="9">DUF421 domain-containing protein</fullName>
    </submittedName>
</protein>
<keyword evidence="3" id="KW-1003">Cell membrane</keyword>
<evidence type="ECO:0000256" key="2">
    <source>
        <dbReference type="ARBA" id="ARBA00006448"/>
    </source>
</evidence>
<dbReference type="Gene3D" id="3.30.240.20">
    <property type="entry name" value="bsu07140 like domains"/>
    <property type="match status" value="2"/>
</dbReference>
<evidence type="ECO:0000256" key="7">
    <source>
        <dbReference type="SAM" id="Phobius"/>
    </source>
</evidence>
<evidence type="ECO:0000256" key="6">
    <source>
        <dbReference type="ARBA" id="ARBA00023136"/>
    </source>
</evidence>
<comment type="caution">
    <text evidence="9">The sequence shown here is derived from an EMBL/GenBank/DDBJ whole genome shotgun (WGS) entry which is preliminary data.</text>
</comment>
<dbReference type="PANTHER" id="PTHR34582:SF6">
    <property type="entry name" value="UPF0702 TRANSMEMBRANE PROTEIN YCAP"/>
    <property type="match status" value="1"/>
</dbReference>
<comment type="subcellular location">
    <subcellularLocation>
        <location evidence="1">Cell membrane</location>
        <topology evidence="1">Multi-pass membrane protein</topology>
    </subcellularLocation>
</comment>
<dbReference type="InterPro" id="IPR023090">
    <property type="entry name" value="UPF0702_alpha/beta_dom_sf"/>
</dbReference>
<dbReference type="EMBL" id="JBHSEF010000026">
    <property type="protein sequence ID" value="MFC4356039.1"/>
    <property type="molecule type" value="Genomic_DNA"/>
</dbReference>